<dbReference type="InterPro" id="IPR017850">
    <property type="entry name" value="Alkaline_phosphatase_core_sf"/>
</dbReference>
<feature type="signal peptide" evidence="6">
    <location>
        <begin position="1"/>
        <end position="19"/>
    </location>
</feature>
<dbReference type="SUPFAM" id="SSF53649">
    <property type="entry name" value="Alkaline phosphatase-like"/>
    <property type="match status" value="1"/>
</dbReference>
<feature type="domain" description="Sulfatase N-terminal" evidence="7">
    <location>
        <begin position="24"/>
        <end position="365"/>
    </location>
</feature>
<accession>W0EVB9</accession>
<sequence>MKRILLLCALVPFTFMTSAQNSRPNIIYILADDLGYGDVSALNKNSQIPTLHMDQLAREGMVFTDAHSSSAVCSPTRYGILTGRYNWRTRLQSGVLWSYDPPLIPESRTTVASLLKQSGYHTACIGKWHLGLGWQQGENGKVDFNKPILGGPTAIGFDYFYGITASLDIPPYFYIKNDRITATVIDSIKGATGKGFWRAGPIGNDFKHEEVLPQLTQKATDYIKEQAAGKQPFFLYYALPSPHTPILPAKEYSGRTHTNAYGDFVLMTDDMVGKVLQAVKEAGIENNTIIIFTSDNGCSPSADFKELKAAGHYPSYIFRGEKADIYEGGHHIPFIVKWPGKVKAGTTTATTICLTDFMATAAALTHRALKDNEGEDSYDLLPLLLQKGVYQRTYTIHHSIDGNFSIRNKNWKLEFAYGSGGWSAPREKAARTQQLPPVQLFDLAKDIAEKNNIAGKNQEIVKQLTHQMEIIINDGRSTPGAKQSNDVPVNYLKYR</sequence>
<dbReference type="Proteomes" id="UP000003586">
    <property type="component" value="Chromosome"/>
</dbReference>
<dbReference type="Gene3D" id="3.30.1120.10">
    <property type="match status" value="1"/>
</dbReference>
<dbReference type="PANTHER" id="PTHR42693:SF53">
    <property type="entry name" value="ENDO-4-O-SULFATASE"/>
    <property type="match status" value="1"/>
</dbReference>
<evidence type="ECO:0000256" key="5">
    <source>
        <dbReference type="SAM" id="MobiDB-lite"/>
    </source>
</evidence>
<gene>
    <name evidence="8" type="ORF">NIASO_04940</name>
</gene>
<dbReference type="Gene3D" id="3.40.720.10">
    <property type="entry name" value="Alkaline Phosphatase, subunit A"/>
    <property type="match status" value="1"/>
</dbReference>
<feature type="chain" id="PRO_5004787980" evidence="6">
    <location>
        <begin position="20"/>
        <end position="495"/>
    </location>
</feature>
<evidence type="ECO:0000256" key="6">
    <source>
        <dbReference type="SAM" id="SignalP"/>
    </source>
</evidence>
<dbReference type="InterPro" id="IPR024607">
    <property type="entry name" value="Sulfatase_CS"/>
</dbReference>
<evidence type="ECO:0000313" key="9">
    <source>
        <dbReference type="Proteomes" id="UP000003586"/>
    </source>
</evidence>
<dbReference type="PROSITE" id="PS00149">
    <property type="entry name" value="SULFATASE_2"/>
    <property type="match status" value="1"/>
</dbReference>
<dbReference type="eggNOG" id="COG3119">
    <property type="taxonomic scope" value="Bacteria"/>
</dbReference>
<keyword evidence="4" id="KW-0106">Calcium</keyword>
<dbReference type="KEGG" id="nso:NIASO_04940"/>
<dbReference type="HOGENOM" id="CLU_006332_10_3_10"/>
<dbReference type="EMBL" id="CP007035">
    <property type="protein sequence ID" value="AHF14712.1"/>
    <property type="molecule type" value="Genomic_DNA"/>
</dbReference>
<name>W0EVB9_9BACT</name>
<evidence type="ECO:0000256" key="1">
    <source>
        <dbReference type="ARBA" id="ARBA00008779"/>
    </source>
</evidence>
<dbReference type="InterPro" id="IPR000917">
    <property type="entry name" value="Sulfatase_N"/>
</dbReference>
<reference evidence="8 9" key="1">
    <citation type="submission" date="2013-12" db="EMBL/GenBank/DDBJ databases">
        <authorList>
            <consortium name="DOE Joint Genome Institute"/>
            <person name="Eisen J."/>
            <person name="Huntemann M."/>
            <person name="Han J."/>
            <person name="Chen A."/>
            <person name="Kyrpides N."/>
            <person name="Mavromatis K."/>
            <person name="Markowitz V."/>
            <person name="Palaniappan K."/>
            <person name="Ivanova N."/>
            <person name="Schaumberg A."/>
            <person name="Pati A."/>
            <person name="Liolios K."/>
            <person name="Nordberg H.P."/>
            <person name="Cantor M.N."/>
            <person name="Hua S.X."/>
            <person name="Woyke T."/>
        </authorList>
    </citation>
    <scope>NUCLEOTIDE SEQUENCE [LARGE SCALE GENOMIC DNA]</scope>
    <source>
        <strain evidence="9">DSM 19437</strain>
    </source>
</reference>
<dbReference type="RefSeq" id="WP_008583118.1">
    <property type="nucleotide sequence ID" value="NZ_CP007035.1"/>
</dbReference>
<dbReference type="STRING" id="929713.NIASO_04940"/>
<dbReference type="InterPro" id="IPR050738">
    <property type="entry name" value="Sulfatase"/>
</dbReference>
<dbReference type="GO" id="GO:0004065">
    <property type="term" value="F:arylsulfatase activity"/>
    <property type="evidence" value="ECO:0007669"/>
    <property type="project" value="TreeGrafter"/>
</dbReference>
<evidence type="ECO:0000313" key="8">
    <source>
        <dbReference type="EMBL" id="AHF14712.1"/>
    </source>
</evidence>
<proteinExistence type="inferred from homology"/>
<dbReference type="AlphaFoldDB" id="W0EVB9"/>
<keyword evidence="2" id="KW-0479">Metal-binding</keyword>
<evidence type="ECO:0000256" key="4">
    <source>
        <dbReference type="ARBA" id="ARBA00022837"/>
    </source>
</evidence>
<dbReference type="PANTHER" id="PTHR42693">
    <property type="entry name" value="ARYLSULFATASE FAMILY MEMBER"/>
    <property type="match status" value="1"/>
</dbReference>
<evidence type="ECO:0000259" key="7">
    <source>
        <dbReference type="Pfam" id="PF00884"/>
    </source>
</evidence>
<keyword evidence="9" id="KW-1185">Reference proteome</keyword>
<organism evidence="8 9">
    <name type="scientific">Niabella soli DSM 19437</name>
    <dbReference type="NCBI Taxonomy" id="929713"/>
    <lineage>
        <taxon>Bacteria</taxon>
        <taxon>Pseudomonadati</taxon>
        <taxon>Bacteroidota</taxon>
        <taxon>Chitinophagia</taxon>
        <taxon>Chitinophagales</taxon>
        <taxon>Chitinophagaceae</taxon>
        <taxon>Niabella</taxon>
    </lineage>
</organism>
<dbReference type="GO" id="GO:0046872">
    <property type="term" value="F:metal ion binding"/>
    <property type="evidence" value="ECO:0007669"/>
    <property type="project" value="UniProtKB-KW"/>
</dbReference>
<evidence type="ECO:0000256" key="3">
    <source>
        <dbReference type="ARBA" id="ARBA00022801"/>
    </source>
</evidence>
<dbReference type="Pfam" id="PF00884">
    <property type="entry name" value="Sulfatase"/>
    <property type="match status" value="1"/>
</dbReference>
<keyword evidence="6" id="KW-0732">Signal</keyword>
<dbReference type="CDD" id="cd16143">
    <property type="entry name" value="ARS_like"/>
    <property type="match status" value="1"/>
</dbReference>
<dbReference type="PROSITE" id="PS00523">
    <property type="entry name" value="SULFATASE_1"/>
    <property type="match status" value="1"/>
</dbReference>
<keyword evidence="3" id="KW-0378">Hydrolase</keyword>
<feature type="region of interest" description="Disordered" evidence="5">
    <location>
        <begin position="475"/>
        <end position="495"/>
    </location>
</feature>
<comment type="similarity">
    <text evidence="1">Belongs to the sulfatase family.</text>
</comment>
<protein>
    <submittedName>
        <fullName evidence="8">Arylsulfatase</fullName>
    </submittedName>
</protein>
<evidence type="ECO:0000256" key="2">
    <source>
        <dbReference type="ARBA" id="ARBA00022723"/>
    </source>
</evidence>